<dbReference type="PANTHER" id="PTHR35371">
    <property type="entry name" value="INNER MEMBRANE PROTEIN"/>
    <property type="match status" value="1"/>
</dbReference>
<dbReference type="GO" id="GO:0016020">
    <property type="term" value="C:membrane"/>
    <property type="evidence" value="ECO:0007669"/>
    <property type="project" value="UniProtKB-SubCell"/>
</dbReference>
<comment type="caution">
    <text evidence="6">The sequence shown here is derived from an EMBL/GenBank/DDBJ whole genome shotgun (WGS) entry which is preliminary data.</text>
</comment>
<organism evidence="6 7">
    <name type="scientific">Lysobacter capsici AZ78</name>
    <dbReference type="NCBI Taxonomy" id="1444315"/>
    <lineage>
        <taxon>Bacteria</taxon>
        <taxon>Pseudomonadati</taxon>
        <taxon>Pseudomonadota</taxon>
        <taxon>Gammaproteobacteria</taxon>
        <taxon>Lysobacterales</taxon>
        <taxon>Lysobacteraceae</taxon>
        <taxon>Lysobacter</taxon>
    </lineage>
</organism>
<keyword evidence="2 5" id="KW-0812">Transmembrane</keyword>
<evidence type="ECO:0000256" key="5">
    <source>
        <dbReference type="SAM" id="Phobius"/>
    </source>
</evidence>
<dbReference type="EMBL" id="JAJA02000001">
    <property type="protein sequence ID" value="KWS05043.1"/>
    <property type="molecule type" value="Genomic_DNA"/>
</dbReference>
<dbReference type="InterPro" id="IPR001129">
    <property type="entry name" value="Membr-assoc_MAPEG"/>
</dbReference>
<evidence type="ECO:0000313" key="6">
    <source>
        <dbReference type="EMBL" id="KWS05043.1"/>
    </source>
</evidence>
<feature type="transmembrane region" description="Helical" evidence="5">
    <location>
        <begin position="109"/>
        <end position="130"/>
    </location>
</feature>
<comment type="subcellular location">
    <subcellularLocation>
        <location evidence="1">Membrane</location>
    </subcellularLocation>
</comment>
<evidence type="ECO:0000256" key="3">
    <source>
        <dbReference type="ARBA" id="ARBA00022989"/>
    </source>
</evidence>
<proteinExistence type="predicted"/>
<dbReference type="PANTHER" id="PTHR35371:SF1">
    <property type="entry name" value="BLR7753 PROTEIN"/>
    <property type="match status" value="1"/>
</dbReference>
<evidence type="ECO:0000256" key="4">
    <source>
        <dbReference type="ARBA" id="ARBA00023136"/>
    </source>
</evidence>
<dbReference type="RefSeq" id="WP_201025480.1">
    <property type="nucleotide sequence ID" value="NZ_JAJA02000001.1"/>
</dbReference>
<evidence type="ECO:0000256" key="2">
    <source>
        <dbReference type="ARBA" id="ARBA00022692"/>
    </source>
</evidence>
<dbReference type="SUPFAM" id="SSF161084">
    <property type="entry name" value="MAPEG domain-like"/>
    <property type="match status" value="1"/>
</dbReference>
<keyword evidence="4 5" id="KW-0472">Membrane</keyword>
<dbReference type="Proteomes" id="UP000023435">
    <property type="component" value="Unassembled WGS sequence"/>
</dbReference>
<reference evidence="6 7" key="1">
    <citation type="journal article" date="2014" name="Genome Announc.">
        <title>Draft Genome Sequence of Lysobacter capsici AZ78, a Bacterium Antagonistic to Plant-Pathogenic Oomycetes.</title>
        <authorList>
            <person name="Puopolo G."/>
            <person name="Sonego P."/>
            <person name="Engelen K."/>
            <person name="Pertot I."/>
        </authorList>
    </citation>
    <scope>NUCLEOTIDE SEQUENCE [LARGE SCALE GENOMIC DNA]</scope>
    <source>
        <strain evidence="6 7">AZ78</strain>
    </source>
</reference>
<evidence type="ECO:0000256" key="1">
    <source>
        <dbReference type="ARBA" id="ARBA00004370"/>
    </source>
</evidence>
<protein>
    <submittedName>
        <fullName evidence="6">Membrane protein</fullName>
    </submittedName>
</protein>
<keyword evidence="3 5" id="KW-1133">Transmembrane helix</keyword>
<evidence type="ECO:0000313" key="7">
    <source>
        <dbReference type="Proteomes" id="UP000023435"/>
    </source>
</evidence>
<dbReference type="Pfam" id="PF01124">
    <property type="entry name" value="MAPEG"/>
    <property type="match status" value="1"/>
</dbReference>
<dbReference type="Gene3D" id="1.20.120.550">
    <property type="entry name" value="Membrane associated eicosanoid/glutathione metabolism-like domain"/>
    <property type="match status" value="1"/>
</dbReference>
<gene>
    <name evidence="6" type="ORF">AZ78_2593</name>
</gene>
<keyword evidence="7" id="KW-1185">Reference proteome</keyword>
<dbReference type="InterPro" id="IPR023352">
    <property type="entry name" value="MAPEG-like_dom_sf"/>
</dbReference>
<dbReference type="AlphaFoldDB" id="A0A120AGR9"/>
<sequence length="153" mass="16409">MSMSIAYWCVLIAALLPYLWVAVAKASGKRYDNRDPRGWQTRQDNPRCNAAYAAHLNAFEAFAPFAAGVVGAQITGVATDWIVGLAMAFIVFRVLHGVFYVARQPRLRSLAWVLGFGCVLALLVLAALAASEDASAQVVLRLLDGSAQAGLPS</sequence>
<accession>A0A120AGR9</accession>
<feature type="transmembrane region" description="Helical" evidence="5">
    <location>
        <begin position="81"/>
        <end position="102"/>
    </location>
</feature>
<name>A0A120AGR9_9GAMM</name>